<gene>
    <name evidence="7" type="ORF">CEUSTIGMA_g160.t1</name>
</gene>
<keyword evidence="5" id="KW-0732">Signal</keyword>
<accession>A0A250WPC9</accession>
<sequence length="619" mass="71699">MQTRYLHVLQSLTVFLVLEVGYLQAWREISKTCAAGCEAFGNCNQELGICECPFGRRGDACEEHTLGACRSSNSSKAMVFYGDDHPKSCECIQQLRSYAMSKDRPGGEYLLSVHKWSFKYCYEHKGKPAEEQYSDPPKANDPNVVWKKLEDRRLEIPFSIMNQPLPTDVSPMEECTNRCNERGSCVKGSCKCLQGYEGPACENLHHKGEGCFNKCSLRGVCTGGFCHCQKGYWGMDCSRSRAYEPDPNNIFEVSGHAYSRTSLKIYRYELPSYIAFFLSQNDWQFIYDRLYAAFESFFNSFSADNVTRTENPFEANLFYIPDFGYTFYRNAGDSFEYTRRAVHYVKMTYPQFWARNQGKDHFMWISGDVGACWLRDEVEVQNPIKIVHWGLQVDSSDYNRMPHYHWVVKHPVNKEYHCFKAEKDVVAPCWLANSAHQLSQSELVYQEALAGKERRYLLFFGGSIRRQQFEYSGGARQAFDEHVISKHHSEILIGGGTESYREATFCLSPYGDGWGSRIGSILQNACIPVIVQEFVHQPFDDVLDYEEFALRLRVEDIPQLLEILKSVSKDQIQSYREKMYAVHKGFHWEPEYGGEAYNYTLKSLKRKLMNMWSLHYFKH</sequence>
<evidence type="ECO:0000313" key="8">
    <source>
        <dbReference type="Proteomes" id="UP000232323"/>
    </source>
</evidence>
<keyword evidence="3" id="KW-0333">Golgi apparatus</keyword>
<organism evidence="7 8">
    <name type="scientific">Chlamydomonas eustigma</name>
    <dbReference type="NCBI Taxonomy" id="1157962"/>
    <lineage>
        <taxon>Eukaryota</taxon>
        <taxon>Viridiplantae</taxon>
        <taxon>Chlorophyta</taxon>
        <taxon>core chlorophytes</taxon>
        <taxon>Chlorophyceae</taxon>
        <taxon>CS clade</taxon>
        <taxon>Chlamydomonadales</taxon>
        <taxon>Chlamydomonadaceae</taxon>
        <taxon>Chlamydomonas</taxon>
    </lineage>
</organism>
<evidence type="ECO:0000313" key="7">
    <source>
        <dbReference type="EMBL" id="GAX72704.1"/>
    </source>
</evidence>
<evidence type="ECO:0000256" key="5">
    <source>
        <dbReference type="SAM" id="SignalP"/>
    </source>
</evidence>
<reference evidence="7 8" key="1">
    <citation type="submission" date="2017-08" db="EMBL/GenBank/DDBJ databases">
        <title>Acidophilic green algal genome provides insights into adaptation to an acidic environment.</title>
        <authorList>
            <person name="Hirooka S."/>
            <person name="Hirose Y."/>
            <person name="Kanesaki Y."/>
            <person name="Higuchi S."/>
            <person name="Fujiwara T."/>
            <person name="Onuma R."/>
            <person name="Era A."/>
            <person name="Ohbayashi R."/>
            <person name="Uzuka A."/>
            <person name="Nozaki H."/>
            <person name="Yoshikawa H."/>
            <person name="Miyagishima S.Y."/>
        </authorList>
    </citation>
    <scope>NUCLEOTIDE SEQUENCE [LARGE SCALE GENOMIC DNA]</scope>
    <source>
        <strain evidence="7 8">NIES-2499</strain>
    </source>
</reference>
<feature type="disulfide bond" evidence="4">
    <location>
        <begin position="192"/>
        <end position="201"/>
    </location>
</feature>
<dbReference type="PANTHER" id="PTHR11062">
    <property type="entry name" value="EXOSTOSIN HEPARAN SULFATE GLYCOSYLTRANSFERASE -RELATED"/>
    <property type="match status" value="1"/>
</dbReference>
<dbReference type="GO" id="GO:0016757">
    <property type="term" value="F:glycosyltransferase activity"/>
    <property type="evidence" value="ECO:0007669"/>
    <property type="project" value="InterPro"/>
</dbReference>
<dbReference type="InterPro" id="IPR004263">
    <property type="entry name" value="Exostosin"/>
</dbReference>
<dbReference type="Gene3D" id="2.10.25.10">
    <property type="entry name" value="Laminin"/>
    <property type="match status" value="1"/>
</dbReference>
<evidence type="ECO:0000256" key="2">
    <source>
        <dbReference type="ARBA" id="ARBA00010271"/>
    </source>
</evidence>
<dbReference type="SMART" id="SM00181">
    <property type="entry name" value="EGF"/>
    <property type="match status" value="3"/>
</dbReference>
<dbReference type="OrthoDB" id="1924787at2759"/>
<dbReference type="InterPro" id="IPR040911">
    <property type="entry name" value="Exostosin_GT47"/>
</dbReference>
<dbReference type="AlphaFoldDB" id="A0A250WPC9"/>
<evidence type="ECO:0000256" key="3">
    <source>
        <dbReference type="ARBA" id="ARBA00023034"/>
    </source>
</evidence>
<evidence type="ECO:0000256" key="1">
    <source>
        <dbReference type="ARBA" id="ARBA00004323"/>
    </source>
</evidence>
<feature type="disulfide bond" evidence="4">
    <location>
        <begin position="52"/>
        <end position="61"/>
    </location>
</feature>
<dbReference type="GO" id="GO:0000139">
    <property type="term" value="C:Golgi membrane"/>
    <property type="evidence" value="ECO:0007669"/>
    <property type="project" value="UniProtKB-SubCell"/>
</dbReference>
<comment type="similarity">
    <text evidence="2">Belongs to the glycosyltransferase 47 family.</text>
</comment>
<feature type="disulfide bond" evidence="4">
    <location>
        <begin position="33"/>
        <end position="43"/>
    </location>
</feature>
<feature type="domain" description="EGF-like" evidence="6">
    <location>
        <begin position="29"/>
        <end position="62"/>
    </location>
</feature>
<comment type="caution">
    <text evidence="4">Lacks conserved residue(s) required for the propagation of feature annotation.</text>
</comment>
<name>A0A250WPC9_9CHLO</name>
<feature type="domain" description="EGF-like" evidence="6">
    <location>
        <begin position="171"/>
        <end position="202"/>
    </location>
</feature>
<feature type="signal peptide" evidence="5">
    <location>
        <begin position="1"/>
        <end position="25"/>
    </location>
</feature>
<dbReference type="InterPro" id="IPR000742">
    <property type="entry name" value="EGF"/>
</dbReference>
<dbReference type="Proteomes" id="UP000232323">
    <property type="component" value="Unassembled WGS sequence"/>
</dbReference>
<keyword evidence="4" id="KW-1015">Disulfide bond</keyword>
<comment type="subcellular location">
    <subcellularLocation>
        <location evidence="1">Golgi apparatus membrane</location>
        <topology evidence="1">Single-pass type II membrane protein</topology>
    </subcellularLocation>
</comment>
<dbReference type="PROSITE" id="PS50026">
    <property type="entry name" value="EGF_3"/>
    <property type="match status" value="2"/>
</dbReference>
<evidence type="ECO:0000256" key="4">
    <source>
        <dbReference type="PROSITE-ProRule" id="PRU00076"/>
    </source>
</evidence>
<keyword evidence="8" id="KW-1185">Reference proteome</keyword>
<dbReference type="PROSITE" id="PS00022">
    <property type="entry name" value="EGF_1"/>
    <property type="match status" value="2"/>
</dbReference>
<proteinExistence type="inferred from homology"/>
<dbReference type="PROSITE" id="PS01186">
    <property type="entry name" value="EGF_2"/>
    <property type="match status" value="1"/>
</dbReference>
<evidence type="ECO:0000259" key="6">
    <source>
        <dbReference type="PROSITE" id="PS50026"/>
    </source>
</evidence>
<dbReference type="Pfam" id="PF03016">
    <property type="entry name" value="Exostosin_GT47"/>
    <property type="match status" value="1"/>
</dbReference>
<dbReference type="EMBL" id="BEGY01000001">
    <property type="protein sequence ID" value="GAX72704.1"/>
    <property type="molecule type" value="Genomic_DNA"/>
</dbReference>
<feature type="disulfide bond" evidence="4">
    <location>
        <begin position="175"/>
        <end position="185"/>
    </location>
</feature>
<dbReference type="PANTHER" id="PTHR11062:SF376">
    <property type="entry name" value="EXOSTOSIN FAMILY PROTEIN"/>
    <property type="match status" value="1"/>
</dbReference>
<keyword evidence="4" id="KW-0245">EGF-like domain</keyword>
<protein>
    <recommendedName>
        <fullName evidence="6">EGF-like domain-containing protein</fullName>
    </recommendedName>
</protein>
<comment type="caution">
    <text evidence="7">The sequence shown here is derived from an EMBL/GenBank/DDBJ whole genome shotgun (WGS) entry which is preliminary data.</text>
</comment>
<feature type="chain" id="PRO_5013100747" description="EGF-like domain-containing protein" evidence="5">
    <location>
        <begin position="26"/>
        <end position="619"/>
    </location>
</feature>
<dbReference type="Pfam" id="PF23106">
    <property type="entry name" value="EGF_Teneurin"/>
    <property type="match status" value="1"/>
</dbReference>